<name>A0A9P8HUL0_9PEZI</name>
<dbReference type="Proteomes" id="UP000750711">
    <property type="component" value="Unassembled WGS sequence"/>
</dbReference>
<dbReference type="AlphaFoldDB" id="A0A9P8HUL0"/>
<proteinExistence type="predicted"/>
<feature type="compositionally biased region" description="Basic and acidic residues" evidence="1">
    <location>
        <begin position="143"/>
        <end position="163"/>
    </location>
</feature>
<reference evidence="2" key="1">
    <citation type="submission" date="2021-03" db="EMBL/GenBank/DDBJ databases">
        <title>Comparative genomics and phylogenomic investigation of the class Geoglossomycetes provide insights into ecological specialization and systematics.</title>
        <authorList>
            <person name="Melie T."/>
            <person name="Pirro S."/>
            <person name="Miller A.N."/>
            <person name="Quandt A."/>
        </authorList>
    </citation>
    <scope>NUCLEOTIDE SEQUENCE</scope>
    <source>
        <strain evidence="2">CAQ_001_2017</strain>
    </source>
</reference>
<feature type="region of interest" description="Disordered" evidence="1">
    <location>
        <begin position="128"/>
        <end position="163"/>
    </location>
</feature>
<organism evidence="2 3">
    <name type="scientific">Trichoglossum hirsutum</name>
    <dbReference type="NCBI Taxonomy" id="265104"/>
    <lineage>
        <taxon>Eukaryota</taxon>
        <taxon>Fungi</taxon>
        <taxon>Dikarya</taxon>
        <taxon>Ascomycota</taxon>
        <taxon>Pezizomycotina</taxon>
        <taxon>Geoglossomycetes</taxon>
        <taxon>Geoglossales</taxon>
        <taxon>Geoglossaceae</taxon>
        <taxon>Trichoglossum</taxon>
    </lineage>
</organism>
<evidence type="ECO:0000313" key="2">
    <source>
        <dbReference type="EMBL" id="KAH0535959.1"/>
    </source>
</evidence>
<feature type="non-terminal residue" evidence="2">
    <location>
        <position position="163"/>
    </location>
</feature>
<gene>
    <name evidence="2" type="ORF">GP486_008916</name>
</gene>
<comment type="caution">
    <text evidence="2">The sequence shown here is derived from an EMBL/GenBank/DDBJ whole genome shotgun (WGS) entry which is preliminary data.</text>
</comment>
<evidence type="ECO:0000313" key="3">
    <source>
        <dbReference type="Proteomes" id="UP000750711"/>
    </source>
</evidence>
<sequence length="163" mass="17766">MAVFIAGATTILFGTRPSWYSPVVSHARTTDERRLSESPATIFAIVFADSGAMTIRSDLKWISVLKRTKIKKDQKPAPQLNVQDPAASAPRAIPLVFVVVHAVDVGKEVQGLCRRLFPALAVEEPLGRLGEEDPDREVPVVGERLDDVGQLDRRDGPAGAEQK</sequence>
<dbReference type="EMBL" id="JAGHQM010004430">
    <property type="protein sequence ID" value="KAH0535959.1"/>
    <property type="molecule type" value="Genomic_DNA"/>
</dbReference>
<evidence type="ECO:0000256" key="1">
    <source>
        <dbReference type="SAM" id="MobiDB-lite"/>
    </source>
</evidence>
<protein>
    <submittedName>
        <fullName evidence="2">Uncharacterized protein</fullName>
    </submittedName>
</protein>
<keyword evidence="3" id="KW-1185">Reference proteome</keyword>
<accession>A0A9P8HUL0</accession>